<dbReference type="InterPro" id="IPR039426">
    <property type="entry name" value="TonB-dep_rcpt-like"/>
</dbReference>
<evidence type="ECO:0000259" key="8">
    <source>
        <dbReference type="Pfam" id="PF25183"/>
    </source>
</evidence>
<keyword evidence="4" id="KW-0812">Transmembrane</keyword>
<evidence type="ECO:0000256" key="2">
    <source>
        <dbReference type="ARBA" id="ARBA00022448"/>
    </source>
</evidence>
<feature type="chain" id="PRO_5012023960" evidence="7">
    <location>
        <begin position="27"/>
        <end position="1053"/>
    </location>
</feature>
<keyword evidence="5" id="KW-0472">Membrane</keyword>
<dbReference type="Gene3D" id="2.60.40.1120">
    <property type="entry name" value="Carboxypeptidase-like, regulatory domain"/>
    <property type="match status" value="1"/>
</dbReference>
<evidence type="ECO:0000256" key="6">
    <source>
        <dbReference type="ARBA" id="ARBA00023237"/>
    </source>
</evidence>
<keyword evidence="9" id="KW-0121">Carboxypeptidase</keyword>
<dbReference type="OrthoDB" id="9768147at2"/>
<dbReference type="PANTHER" id="PTHR30069:SF46">
    <property type="entry name" value="OAR PROTEIN"/>
    <property type="match status" value="1"/>
</dbReference>
<evidence type="ECO:0000256" key="1">
    <source>
        <dbReference type="ARBA" id="ARBA00004571"/>
    </source>
</evidence>
<dbReference type="STRING" id="76595.SAMN05660313_02679"/>
<reference evidence="10" key="1">
    <citation type="submission" date="2016-11" db="EMBL/GenBank/DDBJ databases">
        <authorList>
            <person name="Varghese N."/>
            <person name="Submissions S."/>
        </authorList>
    </citation>
    <scope>NUCLEOTIDE SEQUENCE [LARGE SCALE GENOMIC DNA]</scope>
    <source>
        <strain evidence="10">DSM 24786</strain>
    </source>
</reference>
<dbReference type="Pfam" id="PF25183">
    <property type="entry name" value="OMP_b-brl_4"/>
    <property type="match status" value="2"/>
</dbReference>
<keyword evidence="2" id="KW-0813">Transport</keyword>
<feature type="domain" description="TonB-dependent transporter Oar-like beta-barrel" evidence="8">
    <location>
        <begin position="352"/>
        <end position="1017"/>
    </location>
</feature>
<name>A0A1K1QJH8_9FLAO</name>
<keyword evidence="9" id="KW-0645">Protease</keyword>
<accession>A0A1K1QJH8</accession>
<evidence type="ECO:0000256" key="5">
    <source>
        <dbReference type="ARBA" id="ARBA00023136"/>
    </source>
</evidence>
<sequence length="1053" mass="116558">METKYKNYLRVIALFILLGTSINSYAQATNATIKGSVKDNIGEPLMGAEIVIKDISTGFISGTLTNDNGDFKFQQLPLGGPYKVTAKYLGFSESVREGIMLNLSDAVTINFELQESSTTLNEVIVSSNSLSKRIEQIGASTKIGATQIKKLATEGRNFTGLTSLSPLQGGGSYNLSGQRGTSTNVTIDGTNARNQLTAGDIGSGPYTISQEAIREFEVSTNDYNVTQGRQAGGSISAVTKSGTNEFKGSTFFYHRADGLQSKYNIQGQERTADFYNSQYGVSLGGPIIKDKLHFFAVYERQDAGEPRYIADIQSTDDENRLGITQANLDRYLNIGRTSYGLGSQQQIGQFDRETEANNLFIRLDWQINDKHRLTLRNLYNKWDNPFSVSDNSSIELAETYSDFASKENSTMISLRSMFSPSVTNEFKFQYQHAERAYTPNTQLPSSNIPRAIVQVSSVLPNGNNSTKSVQLGGQRYSPETNVENQIQFTNTTYINTDNVNFTFGTDNMITSLETLLSNEQNGRFYFDSLDDFESLTPSRYAREVPLQGLPIVKQTVLDLSLFAQVDFDITPDLNLVAGVRWDATKFLDAAEYNPIVDQELGIRTDEKLDDYNNIQPRFQLTYNLKGESKDVFKLGGGVFSAQPHYYAQVNNIQNSGTLIGAIDVTGDNVPSPDFPSYRNNPSTVPGVPTGVTPFSTINAVGKDFEVPTTYKANLSYTHFFGSKYSLGFNTLFSHTKNNYTYQEANLVTEPYFVTEQGREVFVPANTITENGSTDWTNSRISDQVGRTLVMTSDGILDNLAFVLEGSAQIGKDGYLNASVTFNSAKDNSSYNCCVANTSTFLPVSGDPRNLNYGFADNHFDTKLVFNGATPTWKGFTLGAKVIGQSGTRYTFKVNSNTSANGDFNLSNDVAYIFDPNDPSTPQSIIDGYNQILNDPETPDGFKEYLKDSYGGFAERNGGKNPFSAVVDLRLQKRFETKNKKQGLELSMDIFNFANMLNKDWGQSHNFGNKNLMRITGFDQANQNYDYSVQTSSGTEPINGTPWRLQLGARYTFN</sequence>
<dbReference type="RefSeq" id="WP_072304310.1">
    <property type="nucleotide sequence ID" value="NZ_FPIY01000004.1"/>
</dbReference>
<dbReference type="GO" id="GO:0009279">
    <property type="term" value="C:cell outer membrane"/>
    <property type="evidence" value="ECO:0007669"/>
    <property type="project" value="UniProtKB-SubCell"/>
</dbReference>
<dbReference type="AlphaFoldDB" id="A0A1K1QJH8"/>
<dbReference type="GO" id="GO:0004180">
    <property type="term" value="F:carboxypeptidase activity"/>
    <property type="evidence" value="ECO:0007669"/>
    <property type="project" value="UniProtKB-KW"/>
</dbReference>
<keyword evidence="7" id="KW-0732">Signal</keyword>
<evidence type="ECO:0000313" key="10">
    <source>
        <dbReference type="Proteomes" id="UP000183257"/>
    </source>
</evidence>
<dbReference type="InterPro" id="IPR036942">
    <property type="entry name" value="Beta-barrel_TonB_sf"/>
</dbReference>
<evidence type="ECO:0000313" key="9">
    <source>
        <dbReference type="EMBL" id="SFW59825.1"/>
    </source>
</evidence>
<protein>
    <submittedName>
        <fullName evidence="9">Carboxypeptidase regulatory-like domain-containing protein</fullName>
    </submittedName>
</protein>
<keyword evidence="10" id="KW-1185">Reference proteome</keyword>
<dbReference type="SUPFAM" id="SSF49464">
    <property type="entry name" value="Carboxypeptidase regulatory domain-like"/>
    <property type="match status" value="1"/>
</dbReference>
<proteinExistence type="predicted"/>
<organism evidence="9 10">
    <name type="scientific">Cellulophaga fucicola</name>
    <dbReference type="NCBI Taxonomy" id="76595"/>
    <lineage>
        <taxon>Bacteria</taxon>
        <taxon>Pseudomonadati</taxon>
        <taxon>Bacteroidota</taxon>
        <taxon>Flavobacteriia</taxon>
        <taxon>Flavobacteriales</taxon>
        <taxon>Flavobacteriaceae</taxon>
        <taxon>Cellulophaga</taxon>
    </lineage>
</organism>
<dbReference type="Gene3D" id="2.40.170.20">
    <property type="entry name" value="TonB-dependent receptor, beta-barrel domain"/>
    <property type="match status" value="1"/>
</dbReference>
<feature type="domain" description="TonB-dependent transporter Oar-like beta-barrel" evidence="8">
    <location>
        <begin position="238"/>
        <end position="303"/>
    </location>
</feature>
<dbReference type="Pfam" id="PF13620">
    <property type="entry name" value="CarboxypepD_reg"/>
    <property type="match status" value="1"/>
</dbReference>
<dbReference type="InterPro" id="IPR008969">
    <property type="entry name" value="CarboxyPept-like_regulatory"/>
</dbReference>
<keyword evidence="6" id="KW-0998">Cell outer membrane</keyword>
<keyword evidence="9" id="KW-0378">Hydrolase</keyword>
<feature type="signal peptide" evidence="7">
    <location>
        <begin position="1"/>
        <end position="26"/>
    </location>
</feature>
<comment type="subcellular location">
    <subcellularLocation>
        <location evidence="1">Cell outer membrane</location>
        <topology evidence="1">Multi-pass membrane protein</topology>
    </subcellularLocation>
</comment>
<evidence type="ECO:0000256" key="4">
    <source>
        <dbReference type="ARBA" id="ARBA00022692"/>
    </source>
</evidence>
<evidence type="ECO:0000256" key="7">
    <source>
        <dbReference type="SAM" id="SignalP"/>
    </source>
</evidence>
<evidence type="ECO:0000256" key="3">
    <source>
        <dbReference type="ARBA" id="ARBA00022452"/>
    </source>
</evidence>
<dbReference type="GO" id="GO:0044718">
    <property type="term" value="P:siderophore transmembrane transport"/>
    <property type="evidence" value="ECO:0007669"/>
    <property type="project" value="TreeGrafter"/>
</dbReference>
<dbReference type="InterPro" id="IPR057601">
    <property type="entry name" value="Oar-like_b-barrel"/>
</dbReference>
<dbReference type="PANTHER" id="PTHR30069">
    <property type="entry name" value="TONB-DEPENDENT OUTER MEMBRANE RECEPTOR"/>
    <property type="match status" value="1"/>
</dbReference>
<dbReference type="GO" id="GO:0015344">
    <property type="term" value="F:siderophore uptake transmembrane transporter activity"/>
    <property type="evidence" value="ECO:0007669"/>
    <property type="project" value="TreeGrafter"/>
</dbReference>
<dbReference type="SUPFAM" id="SSF56935">
    <property type="entry name" value="Porins"/>
    <property type="match status" value="1"/>
</dbReference>
<dbReference type="EMBL" id="FPIY01000004">
    <property type="protein sequence ID" value="SFW59825.1"/>
    <property type="molecule type" value="Genomic_DNA"/>
</dbReference>
<dbReference type="Proteomes" id="UP000183257">
    <property type="component" value="Unassembled WGS sequence"/>
</dbReference>
<keyword evidence="3" id="KW-1134">Transmembrane beta strand</keyword>
<gene>
    <name evidence="9" type="ORF">SAMN05660313_02679</name>
</gene>